<dbReference type="EMBL" id="JANHOG010000773">
    <property type="protein sequence ID" value="KAJ3551638.1"/>
    <property type="molecule type" value="Genomic_DNA"/>
</dbReference>
<proteinExistence type="predicted"/>
<keyword evidence="2" id="KW-1185">Reference proteome</keyword>
<name>A0ACC1T2U4_9APHY</name>
<organism evidence="1 2">
    <name type="scientific">Phlebia brevispora</name>
    <dbReference type="NCBI Taxonomy" id="194682"/>
    <lineage>
        <taxon>Eukaryota</taxon>
        <taxon>Fungi</taxon>
        <taxon>Dikarya</taxon>
        <taxon>Basidiomycota</taxon>
        <taxon>Agaricomycotina</taxon>
        <taxon>Agaricomycetes</taxon>
        <taxon>Polyporales</taxon>
        <taxon>Meruliaceae</taxon>
        <taxon>Phlebia</taxon>
    </lineage>
</organism>
<evidence type="ECO:0000313" key="1">
    <source>
        <dbReference type="EMBL" id="KAJ3551638.1"/>
    </source>
</evidence>
<evidence type="ECO:0000313" key="2">
    <source>
        <dbReference type="Proteomes" id="UP001148662"/>
    </source>
</evidence>
<gene>
    <name evidence="1" type="ORF">NM688_g4588</name>
</gene>
<protein>
    <submittedName>
        <fullName evidence="1">Uncharacterized protein</fullName>
    </submittedName>
</protein>
<reference evidence="1" key="1">
    <citation type="submission" date="2022-07" db="EMBL/GenBank/DDBJ databases">
        <title>Genome Sequence of Phlebia brevispora.</title>
        <authorList>
            <person name="Buettner E."/>
        </authorList>
    </citation>
    <scope>NUCLEOTIDE SEQUENCE</scope>
    <source>
        <strain evidence="1">MPL23</strain>
    </source>
</reference>
<accession>A0ACC1T2U4</accession>
<comment type="caution">
    <text evidence="1">The sequence shown here is derived from an EMBL/GenBank/DDBJ whole genome shotgun (WGS) entry which is preliminary data.</text>
</comment>
<dbReference type="Proteomes" id="UP001148662">
    <property type="component" value="Unassembled WGS sequence"/>
</dbReference>
<sequence>MSFEYIGPQLHSFLIGIFIAYTARAIYIILTEASFRTTLTSKTQRACVGVISSLIILIVVALYGLALWPAILANSSSPVLDIIRPWNVVLYFMLDCLSHITLILRIYILYARQTRILLVSGICTSIAAISLFCRANGLAELAMDMASPSLGIAFSFMISVTKSRTSVDGLVLSSQGSSSNPNTDFGAVSAISFAPEASSDIVKDEDEDASSSQISGRMDASDSNMFGSMVSVVDQCGSFNKS</sequence>